<proteinExistence type="predicted"/>
<protein>
    <submittedName>
        <fullName evidence="2">DUF943 family protein</fullName>
    </submittedName>
</protein>
<reference evidence="2" key="1">
    <citation type="submission" date="2019-01" db="EMBL/GenBank/DDBJ databases">
        <authorList>
            <consortium name="GenomeTrakr network: Whole genome sequencing for foodborne pathogen traceback"/>
        </authorList>
    </citation>
    <scope>NUCLEOTIDE SEQUENCE</scope>
    <source>
        <strain evidence="2">FSIS31901449</strain>
    </source>
</reference>
<feature type="non-terminal residue" evidence="2">
    <location>
        <position position="183"/>
    </location>
</feature>
<name>A0A5X9RVE0_SALET</name>
<keyword evidence="1" id="KW-0812">Transmembrane</keyword>
<dbReference type="EMBL" id="AAHVUF010000088">
    <property type="protein sequence ID" value="ECA8833858.1"/>
    <property type="molecule type" value="Genomic_DNA"/>
</dbReference>
<gene>
    <name evidence="2" type="ORF">ER558_24305</name>
</gene>
<sequence>MIVSWVITKKFIYIVTIAILFCSVVIYLWSDRPVEIVDVHYYSGKDINILARHFPITDRGKLNWWRENERKILEKYNLPENDFSVYIWDFGDGYKKLSPYDAEDEFYCFPDIKSESKCIKKDIYMSAESGGNYYRMFLFSGSGYFYQPKKDDDKLIESNNSTKLNQDKSHEKNHYHYFVSYLT</sequence>
<dbReference type="InterPro" id="IPR010351">
    <property type="entry name" value="DUF943"/>
</dbReference>
<evidence type="ECO:0000256" key="1">
    <source>
        <dbReference type="SAM" id="Phobius"/>
    </source>
</evidence>
<feature type="transmembrane region" description="Helical" evidence="1">
    <location>
        <begin position="12"/>
        <end position="30"/>
    </location>
</feature>
<dbReference type="AlphaFoldDB" id="A0A5X9RVE0"/>
<comment type="caution">
    <text evidence="2">The sequence shown here is derived from an EMBL/GenBank/DDBJ whole genome shotgun (WGS) entry which is preliminary data.</text>
</comment>
<evidence type="ECO:0000313" key="2">
    <source>
        <dbReference type="EMBL" id="ECA8833858.1"/>
    </source>
</evidence>
<accession>A0A5X9RVE0</accession>
<keyword evidence="1" id="KW-1133">Transmembrane helix</keyword>
<keyword evidence="1" id="KW-0472">Membrane</keyword>
<organism evidence="2">
    <name type="scientific">Salmonella enterica subsp. enterica serovar Kentucky</name>
    <dbReference type="NCBI Taxonomy" id="192955"/>
    <lineage>
        <taxon>Bacteria</taxon>
        <taxon>Pseudomonadati</taxon>
        <taxon>Pseudomonadota</taxon>
        <taxon>Gammaproteobacteria</taxon>
        <taxon>Enterobacterales</taxon>
        <taxon>Enterobacteriaceae</taxon>
        <taxon>Salmonella</taxon>
    </lineage>
</organism>
<dbReference type="Pfam" id="PF06092">
    <property type="entry name" value="DUF943"/>
    <property type="match status" value="1"/>
</dbReference>